<comment type="caution">
    <text evidence="1">The sequence shown here is derived from an EMBL/GenBank/DDBJ whole genome shotgun (WGS) entry which is preliminary data.</text>
</comment>
<name>A0A840RSD6_9BURK</name>
<gene>
    <name evidence="1" type="ORF">HNR39_001708</name>
</gene>
<keyword evidence="2" id="KW-1185">Reference proteome</keyword>
<evidence type="ECO:0008006" key="3">
    <source>
        <dbReference type="Google" id="ProtNLM"/>
    </source>
</evidence>
<evidence type="ECO:0000313" key="1">
    <source>
        <dbReference type="EMBL" id="MBB5199876.1"/>
    </source>
</evidence>
<dbReference type="EMBL" id="JACHHQ010000003">
    <property type="protein sequence ID" value="MBB5199876.1"/>
    <property type="molecule type" value="Genomic_DNA"/>
</dbReference>
<dbReference type="RefSeq" id="WP_168056239.1">
    <property type="nucleotide sequence ID" value="NZ_JAAOZT010000009.1"/>
</dbReference>
<dbReference type="Proteomes" id="UP000571084">
    <property type="component" value="Unassembled WGS sequence"/>
</dbReference>
<reference evidence="1 2" key="1">
    <citation type="submission" date="2020-08" db="EMBL/GenBank/DDBJ databases">
        <title>Genomic Encyclopedia of Type Strains, Phase IV (KMG-IV): sequencing the most valuable type-strain genomes for metagenomic binning, comparative biology and taxonomic classification.</title>
        <authorList>
            <person name="Goeker M."/>
        </authorList>
    </citation>
    <scope>NUCLEOTIDE SEQUENCE [LARGE SCALE GENOMIC DNA]</scope>
    <source>
        <strain evidence="1 2">DSM 23240</strain>
    </source>
</reference>
<protein>
    <recommendedName>
        <fullName evidence="3">SAM-dependent methyltransferase</fullName>
    </recommendedName>
</protein>
<evidence type="ECO:0000313" key="2">
    <source>
        <dbReference type="Proteomes" id="UP000571084"/>
    </source>
</evidence>
<proteinExistence type="predicted"/>
<accession>A0A840RSD6</accession>
<dbReference type="AlphaFoldDB" id="A0A840RSD6"/>
<organism evidence="1 2">
    <name type="scientific">Glaciimonas immobilis</name>
    <dbReference type="NCBI Taxonomy" id="728004"/>
    <lineage>
        <taxon>Bacteria</taxon>
        <taxon>Pseudomonadati</taxon>
        <taxon>Pseudomonadota</taxon>
        <taxon>Betaproteobacteria</taxon>
        <taxon>Burkholderiales</taxon>
        <taxon>Oxalobacteraceae</taxon>
        <taxon>Glaciimonas</taxon>
    </lineage>
</organism>
<sequence length="230" mass="26328">MSNNLNFYHSTDGGEIMSAKNFNDGVISLLRTESAFVSMVLQQRKYNILLEMGCDLARNYDIARLHKIDYIGMDARKTVIDELLESATLPNMYKHATFINDDVLNINHIRTQLKLRQTLCLLPFNLIGNFTSLDTIFSVYAEANIDVVISSWQCSSQASIVRANYYANCGIANLDFIETDIAHCFTRSDFRSAAYRHQHLHQMASQNGYVLVEMFATNLNLLLYFRKREA</sequence>